<dbReference type="PROSITE" id="PS50931">
    <property type="entry name" value="HTH_LYSR"/>
    <property type="match status" value="1"/>
</dbReference>
<dbReference type="PANTHER" id="PTHR30118:SF15">
    <property type="entry name" value="TRANSCRIPTIONAL REGULATORY PROTEIN"/>
    <property type="match status" value="1"/>
</dbReference>
<reference evidence="6 7" key="1">
    <citation type="submission" date="2023-07" db="EMBL/GenBank/DDBJ databases">
        <title>Comparative genomics of wheat-associated soil bacteria to identify genetic determinants of phenazine resistance.</title>
        <authorList>
            <person name="Mouncey N."/>
        </authorList>
    </citation>
    <scope>NUCLEOTIDE SEQUENCE [LARGE SCALE GENOMIC DNA]</scope>
    <source>
        <strain evidence="6 7">W2I7</strain>
    </source>
</reference>
<evidence type="ECO:0000313" key="7">
    <source>
        <dbReference type="Proteomes" id="UP001239085"/>
    </source>
</evidence>
<keyword evidence="4" id="KW-0804">Transcription</keyword>
<dbReference type="SUPFAM" id="SSF53850">
    <property type="entry name" value="Periplasmic binding protein-like II"/>
    <property type="match status" value="1"/>
</dbReference>
<dbReference type="Gene3D" id="3.40.190.10">
    <property type="entry name" value="Periplasmic binding protein-like II"/>
    <property type="match status" value="2"/>
</dbReference>
<organism evidence="6 7">
    <name type="scientific">Microbacterium murale</name>
    <dbReference type="NCBI Taxonomy" id="1081040"/>
    <lineage>
        <taxon>Bacteria</taxon>
        <taxon>Bacillati</taxon>
        <taxon>Actinomycetota</taxon>
        <taxon>Actinomycetes</taxon>
        <taxon>Micrococcales</taxon>
        <taxon>Microbacteriaceae</taxon>
        <taxon>Microbacterium</taxon>
    </lineage>
</organism>
<sequence length="307" mass="32890">MLANIDLNLLRTFVVIYRAKNLTAAAETLRVSQPAVSHALRRLRTHFGDPLFIRTGTGVRPTRLATDLYTEISSPLSRIVAISEDGNRFDPATSQRRFRIALTDLGEAGLLPRILLATGHDGPGISIEVVPLDIDTVAAEVLSGDIDAAITSSPVAGPVNQEVLFQDRYACLVPSDLEDDNGRIRVDDLRRLPEARVGSSAGHRAITEAVTTLGAGVLSRTPHVEVPRFTSLPWIVARCGFVAIVPIDAFAALALPSGTKLLELPFPSPTTSIHLVSHRDSDTNTATAWFLSIVRATLSAQPPASSG</sequence>
<dbReference type="InterPro" id="IPR050389">
    <property type="entry name" value="LysR-type_TF"/>
</dbReference>
<evidence type="ECO:0000256" key="1">
    <source>
        <dbReference type="ARBA" id="ARBA00009437"/>
    </source>
</evidence>
<keyword evidence="7" id="KW-1185">Reference proteome</keyword>
<evidence type="ECO:0000256" key="2">
    <source>
        <dbReference type="ARBA" id="ARBA00023015"/>
    </source>
</evidence>
<dbReference type="RefSeq" id="WP_307361732.1">
    <property type="nucleotide sequence ID" value="NZ_JAUSXK010000001.1"/>
</dbReference>
<dbReference type="InterPro" id="IPR005119">
    <property type="entry name" value="LysR_subst-bd"/>
</dbReference>
<dbReference type="PRINTS" id="PR00039">
    <property type="entry name" value="HTHLYSR"/>
</dbReference>
<dbReference type="Pfam" id="PF00126">
    <property type="entry name" value="HTH_1"/>
    <property type="match status" value="1"/>
</dbReference>
<comment type="similarity">
    <text evidence="1">Belongs to the LysR transcriptional regulatory family.</text>
</comment>
<keyword evidence="3 6" id="KW-0238">DNA-binding</keyword>
<protein>
    <submittedName>
        <fullName evidence="6">DNA-binding transcriptional LysR family regulator</fullName>
    </submittedName>
</protein>
<evidence type="ECO:0000256" key="4">
    <source>
        <dbReference type="ARBA" id="ARBA00023163"/>
    </source>
</evidence>
<dbReference type="InterPro" id="IPR000847">
    <property type="entry name" value="LysR_HTH_N"/>
</dbReference>
<dbReference type="Pfam" id="PF03466">
    <property type="entry name" value="LysR_substrate"/>
    <property type="match status" value="1"/>
</dbReference>
<keyword evidence="2" id="KW-0805">Transcription regulation</keyword>
<dbReference type="EMBL" id="JAUSXK010000001">
    <property type="protein sequence ID" value="MDQ0644222.1"/>
    <property type="molecule type" value="Genomic_DNA"/>
</dbReference>
<name>A0ABU0PA54_9MICO</name>
<dbReference type="Gene3D" id="1.10.10.10">
    <property type="entry name" value="Winged helix-like DNA-binding domain superfamily/Winged helix DNA-binding domain"/>
    <property type="match status" value="1"/>
</dbReference>
<dbReference type="InterPro" id="IPR036388">
    <property type="entry name" value="WH-like_DNA-bd_sf"/>
</dbReference>
<dbReference type="InterPro" id="IPR036390">
    <property type="entry name" value="WH_DNA-bd_sf"/>
</dbReference>
<accession>A0ABU0PA54</accession>
<feature type="domain" description="HTH lysR-type" evidence="5">
    <location>
        <begin position="5"/>
        <end position="62"/>
    </location>
</feature>
<proteinExistence type="inferred from homology"/>
<gene>
    <name evidence="6" type="ORF">QFZ46_002382</name>
</gene>
<dbReference type="SUPFAM" id="SSF46785">
    <property type="entry name" value="Winged helix' DNA-binding domain"/>
    <property type="match status" value="1"/>
</dbReference>
<evidence type="ECO:0000256" key="3">
    <source>
        <dbReference type="ARBA" id="ARBA00023125"/>
    </source>
</evidence>
<dbReference type="PANTHER" id="PTHR30118">
    <property type="entry name" value="HTH-TYPE TRANSCRIPTIONAL REGULATOR LEUO-RELATED"/>
    <property type="match status" value="1"/>
</dbReference>
<comment type="caution">
    <text evidence="6">The sequence shown here is derived from an EMBL/GenBank/DDBJ whole genome shotgun (WGS) entry which is preliminary data.</text>
</comment>
<evidence type="ECO:0000313" key="6">
    <source>
        <dbReference type="EMBL" id="MDQ0644222.1"/>
    </source>
</evidence>
<dbReference type="Proteomes" id="UP001239085">
    <property type="component" value="Unassembled WGS sequence"/>
</dbReference>
<evidence type="ECO:0000259" key="5">
    <source>
        <dbReference type="PROSITE" id="PS50931"/>
    </source>
</evidence>
<dbReference type="GO" id="GO:0003677">
    <property type="term" value="F:DNA binding"/>
    <property type="evidence" value="ECO:0007669"/>
    <property type="project" value="UniProtKB-KW"/>
</dbReference>